<dbReference type="Proteomes" id="UP000499080">
    <property type="component" value="Unassembled WGS sequence"/>
</dbReference>
<name>A0A4Y2D973_ARAVE</name>
<accession>A0A4Y2D973</accession>
<reference evidence="2 3" key="1">
    <citation type="journal article" date="2019" name="Sci. Rep.">
        <title>Orb-weaving spider Araneus ventricosus genome elucidates the spidroin gene catalogue.</title>
        <authorList>
            <person name="Kono N."/>
            <person name="Nakamura H."/>
            <person name="Ohtoshi R."/>
            <person name="Moran D.A.P."/>
            <person name="Shinohara A."/>
            <person name="Yoshida Y."/>
            <person name="Fujiwara M."/>
            <person name="Mori M."/>
            <person name="Tomita M."/>
            <person name="Arakawa K."/>
        </authorList>
    </citation>
    <scope>NUCLEOTIDE SEQUENCE [LARGE SCALE GENOMIC DNA]</scope>
</reference>
<keyword evidence="3" id="KW-1185">Reference proteome</keyword>
<comment type="caution">
    <text evidence="2">The sequence shown here is derived from an EMBL/GenBank/DDBJ whole genome shotgun (WGS) entry which is preliminary data.</text>
</comment>
<feature type="compositionally biased region" description="Low complexity" evidence="1">
    <location>
        <begin position="35"/>
        <end position="45"/>
    </location>
</feature>
<evidence type="ECO:0000256" key="1">
    <source>
        <dbReference type="SAM" id="MobiDB-lite"/>
    </source>
</evidence>
<dbReference type="EMBL" id="BGPR01000317">
    <property type="protein sequence ID" value="GBM12677.1"/>
    <property type="molecule type" value="Genomic_DNA"/>
</dbReference>
<proteinExistence type="predicted"/>
<feature type="region of interest" description="Disordered" evidence="1">
    <location>
        <begin position="30"/>
        <end position="49"/>
    </location>
</feature>
<protein>
    <submittedName>
        <fullName evidence="2">Uncharacterized protein</fullName>
    </submittedName>
</protein>
<evidence type="ECO:0000313" key="3">
    <source>
        <dbReference type="Proteomes" id="UP000499080"/>
    </source>
</evidence>
<dbReference type="AlphaFoldDB" id="A0A4Y2D973"/>
<evidence type="ECO:0000313" key="2">
    <source>
        <dbReference type="EMBL" id="GBM12677.1"/>
    </source>
</evidence>
<gene>
    <name evidence="2" type="ORF">AVEN_46161_1</name>
</gene>
<organism evidence="2 3">
    <name type="scientific">Araneus ventricosus</name>
    <name type="common">Orbweaver spider</name>
    <name type="synonym">Epeira ventricosa</name>
    <dbReference type="NCBI Taxonomy" id="182803"/>
    <lineage>
        <taxon>Eukaryota</taxon>
        <taxon>Metazoa</taxon>
        <taxon>Ecdysozoa</taxon>
        <taxon>Arthropoda</taxon>
        <taxon>Chelicerata</taxon>
        <taxon>Arachnida</taxon>
        <taxon>Araneae</taxon>
        <taxon>Araneomorphae</taxon>
        <taxon>Entelegynae</taxon>
        <taxon>Araneoidea</taxon>
        <taxon>Araneidae</taxon>
        <taxon>Araneus</taxon>
    </lineage>
</organism>
<sequence length="133" mass="15232">MTLYLANIPETRCSGITKRIAFAQISNTSRHQIPNNNSKSTNSSSQHLTPDQLAMRTRLQRDYSKTFNALQKYSLVSAPSCFYTFFDRMRRLVELSPRLPITPALVAISSIFENLHFIAKFFTKSPNDRLSIE</sequence>